<keyword evidence="2" id="KW-1185">Reference proteome</keyword>
<dbReference type="STRING" id="50429.A0A2B4R9R8"/>
<evidence type="ECO:0000313" key="1">
    <source>
        <dbReference type="EMBL" id="PFX13896.1"/>
    </source>
</evidence>
<proteinExistence type="predicted"/>
<dbReference type="Proteomes" id="UP000225706">
    <property type="component" value="Unassembled WGS sequence"/>
</dbReference>
<dbReference type="EMBL" id="LSMT01000875">
    <property type="protein sequence ID" value="PFX13896.1"/>
    <property type="molecule type" value="Genomic_DNA"/>
</dbReference>
<dbReference type="AlphaFoldDB" id="A0A2B4R9R8"/>
<dbReference type="OrthoDB" id="5953824at2759"/>
<accession>A0A2B4R9R8</accession>
<comment type="caution">
    <text evidence="1">The sequence shown here is derived from an EMBL/GenBank/DDBJ whole genome shotgun (WGS) entry which is preliminary data.</text>
</comment>
<protein>
    <recommendedName>
        <fullName evidence="3">DUF3504 domain-containing protein</fullName>
    </recommendedName>
</protein>
<gene>
    <name evidence="1" type="ORF">AWC38_SpisGene21991</name>
</gene>
<evidence type="ECO:0000313" key="2">
    <source>
        <dbReference type="Proteomes" id="UP000225706"/>
    </source>
</evidence>
<evidence type="ECO:0008006" key="3">
    <source>
        <dbReference type="Google" id="ProtNLM"/>
    </source>
</evidence>
<organism evidence="1 2">
    <name type="scientific">Stylophora pistillata</name>
    <name type="common">Smooth cauliflower coral</name>
    <dbReference type="NCBI Taxonomy" id="50429"/>
    <lineage>
        <taxon>Eukaryota</taxon>
        <taxon>Metazoa</taxon>
        <taxon>Cnidaria</taxon>
        <taxon>Anthozoa</taxon>
        <taxon>Hexacorallia</taxon>
        <taxon>Scleractinia</taxon>
        <taxon>Astrocoeniina</taxon>
        <taxon>Pocilloporidae</taxon>
        <taxon>Stylophora</taxon>
    </lineage>
</organism>
<dbReference type="InterPro" id="IPR052787">
    <property type="entry name" value="MAVS"/>
</dbReference>
<name>A0A2B4R9R8_STYPI</name>
<reference evidence="2" key="1">
    <citation type="journal article" date="2017" name="bioRxiv">
        <title>Comparative analysis of the genomes of Stylophora pistillata and Acropora digitifera provides evidence for extensive differences between species of corals.</title>
        <authorList>
            <person name="Voolstra C.R."/>
            <person name="Li Y."/>
            <person name="Liew Y.J."/>
            <person name="Baumgarten S."/>
            <person name="Zoccola D."/>
            <person name="Flot J.-F."/>
            <person name="Tambutte S."/>
            <person name="Allemand D."/>
            <person name="Aranda M."/>
        </authorList>
    </citation>
    <scope>NUCLEOTIDE SEQUENCE [LARGE SCALE GENOMIC DNA]</scope>
</reference>
<dbReference type="PANTHER" id="PTHR21446">
    <property type="entry name" value="DUF3504 DOMAIN-CONTAINING PROTEIN"/>
    <property type="match status" value="1"/>
</dbReference>
<dbReference type="PANTHER" id="PTHR21446:SF12">
    <property type="entry name" value="POTASSIUM CHANNEL TETRAMERIZATION DOMAIN CONTAINING 1"/>
    <property type="match status" value="1"/>
</dbReference>
<sequence>MASQFASVTSEEITQINDDAVPENTKKATKFGLAVFKEWFPIQKEFTTPSEEMSPPEQNKCLQKFYLSATKRDGSFYNKKSLTAIRAALDRHLRSPPFSKPFSIIGDSQFNDANISLSNFLKTLSKSGQIAPTMHKQPLTKEIVAKLYEEGELVDTDSLQPHKLQQTAWFFISLFLGKRGRENQQLLKRHMLVLRETPSGEKYLEMSRERGAVLATKTHQGGLDDKEDESNGKIFQRPSSKRCPVKLIEKCRIPSAAVYSRNREVRANRLTQQDMLCGWTVEDVKNCLTFQGFKEGTALFSNELDFGPADKVSGCKASSSLEDITTKSAAIVVLIFLEVNSMQDVTVEKHLYPLAKKLTVKYRSLGKDQLSVKIAKALISQGYIEVRSPVKCVEVNFLNLNRDIVCKKKDQLKSNYPDLEEYDDNGDTDSITTAFFFNLFWWF</sequence>